<evidence type="ECO:0000313" key="2">
    <source>
        <dbReference type="Proteomes" id="UP000249185"/>
    </source>
</evidence>
<dbReference type="Proteomes" id="UP000249185">
    <property type="component" value="Unassembled WGS sequence"/>
</dbReference>
<organism evidence="1 2">
    <name type="scientific">Rhodovulum sulfidophilum</name>
    <name type="common">Rhodobacter sulfidophilus</name>
    <dbReference type="NCBI Taxonomy" id="35806"/>
    <lineage>
        <taxon>Bacteria</taxon>
        <taxon>Pseudomonadati</taxon>
        <taxon>Pseudomonadota</taxon>
        <taxon>Alphaproteobacteria</taxon>
        <taxon>Rhodobacterales</taxon>
        <taxon>Paracoccaceae</taxon>
        <taxon>Rhodovulum</taxon>
    </lineage>
</organism>
<dbReference type="EMBL" id="QFPW01000002">
    <property type="protein sequence ID" value="PZQ51650.1"/>
    <property type="molecule type" value="Genomic_DNA"/>
</dbReference>
<dbReference type="AlphaFoldDB" id="A0A2W5QJJ6"/>
<evidence type="ECO:0000313" key="1">
    <source>
        <dbReference type="EMBL" id="PZQ51650.1"/>
    </source>
</evidence>
<reference evidence="1 2" key="1">
    <citation type="submission" date="2017-08" db="EMBL/GenBank/DDBJ databases">
        <title>Infants hospitalized years apart are colonized by the same room-sourced microbial strains.</title>
        <authorList>
            <person name="Brooks B."/>
            <person name="Olm M.R."/>
            <person name="Firek B.A."/>
            <person name="Baker R."/>
            <person name="Thomas B.C."/>
            <person name="Morowitz M.J."/>
            <person name="Banfield J.F."/>
        </authorList>
    </citation>
    <scope>NUCLEOTIDE SEQUENCE [LARGE SCALE GENOMIC DNA]</scope>
    <source>
        <strain evidence="1">S2_005_002_R2_34</strain>
    </source>
</reference>
<protein>
    <submittedName>
        <fullName evidence="1">Uncharacterized protein</fullName>
    </submittedName>
</protein>
<name>A0A2W5QJJ6_RHOSU</name>
<proteinExistence type="predicted"/>
<sequence>MTFSADELAAPGDLLARARELYRDLSVALHGRIAREIDGEDPGGGRRNEALIQAHRAALRAVLEIEAGLGERSRTDGAGGELDLDAARAEILARLARWSERG</sequence>
<comment type="caution">
    <text evidence="1">The sequence shown here is derived from an EMBL/GenBank/DDBJ whole genome shotgun (WGS) entry which is preliminary data.</text>
</comment>
<gene>
    <name evidence="1" type="ORF">DI556_05720</name>
</gene>
<accession>A0A2W5QJJ6</accession>